<name>A0A1H6SGX7_9GAMM</name>
<dbReference type="STRING" id="529704.SAMN02927913_1287"/>
<evidence type="ECO:0000313" key="2">
    <source>
        <dbReference type="Proteomes" id="UP000199420"/>
    </source>
</evidence>
<gene>
    <name evidence="1" type="ORF">SAMN04487997_1372</name>
</gene>
<evidence type="ECO:0000313" key="1">
    <source>
        <dbReference type="EMBL" id="SEI66166.1"/>
    </source>
</evidence>
<dbReference type="SUPFAM" id="SSF74653">
    <property type="entry name" value="TolA/TonB C-terminal domain"/>
    <property type="match status" value="1"/>
</dbReference>
<dbReference type="OrthoDB" id="5953911at2"/>
<keyword evidence="2" id="KW-1185">Reference proteome</keyword>
<dbReference type="Proteomes" id="UP000199420">
    <property type="component" value="Unassembled WGS sequence"/>
</dbReference>
<sequence>MTRAITLLATATMLAGCAHTSRKPANGPGVGSASYRVADDTGMAHYQLAMGQVATGATLEAHEPPAYPDAMLSSCPSLVEVPARVIVGTQGNVGDVRMNPPAAQLPFADAVRRAVRSWRYTPLTLSRWAADADGNSHPVDTEAKPFSLDYVFTFRCEHGHTSISSGPQPATR</sequence>
<evidence type="ECO:0008006" key="3">
    <source>
        <dbReference type="Google" id="ProtNLM"/>
    </source>
</evidence>
<proteinExistence type="predicted"/>
<dbReference type="Gene3D" id="3.30.2420.10">
    <property type="entry name" value="TonB"/>
    <property type="match status" value="1"/>
</dbReference>
<organism evidence="1 2">
    <name type="scientific">Frateuria terrea</name>
    <dbReference type="NCBI Taxonomy" id="529704"/>
    <lineage>
        <taxon>Bacteria</taxon>
        <taxon>Pseudomonadati</taxon>
        <taxon>Pseudomonadota</taxon>
        <taxon>Gammaproteobacteria</taxon>
        <taxon>Lysobacterales</taxon>
        <taxon>Rhodanobacteraceae</taxon>
        <taxon>Frateuria</taxon>
    </lineage>
</organism>
<reference evidence="1 2" key="1">
    <citation type="submission" date="2016-10" db="EMBL/GenBank/DDBJ databases">
        <authorList>
            <person name="de Groot N.N."/>
        </authorList>
    </citation>
    <scope>NUCLEOTIDE SEQUENCE [LARGE SCALE GENOMIC DNA]</scope>
    <source>
        <strain evidence="1 2">DSM 26515</strain>
    </source>
</reference>
<dbReference type="AlphaFoldDB" id="A0A1H6SGX7"/>
<protein>
    <recommendedName>
        <fullName evidence="3">Lipoprotein</fullName>
    </recommendedName>
</protein>
<accession>A0A1H6SGX7</accession>
<dbReference type="RefSeq" id="WP_091335038.1">
    <property type="nucleotide sequence ID" value="NZ_FNYC01000002.1"/>
</dbReference>
<dbReference type="PROSITE" id="PS51257">
    <property type="entry name" value="PROKAR_LIPOPROTEIN"/>
    <property type="match status" value="1"/>
</dbReference>
<dbReference type="EMBL" id="FNYC01000002">
    <property type="protein sequence ID" value="SEI66166.1"/>
    <property type="molecule type" value="Genomic_DNA"/>
</dbReference>